<dbReference type="SUPFAM" id="SSF46785">
    <property type="entry name" value="Winged helix' DNA-binding domain"/>
    <property type="match status" value="1"/>
</dbReference>
<dbReference type="InterPro" id="IPR007421">
    <property type="entry name" value="Schlafen_AlbA_2_dom"/>
</dbReference>
<dbReference type="Pfam" id="PF08220">
    <property type="entry name" value="HTH_DeoR"/>
    <property type="match status" value="1"/>
</dbReference>
<dbReference type="InterPro" id="IPR038461">
    <property type="entry name" value="Schlafen_AlbA_2_dom_sf"/>
</dbReference>
<dbReference type="PANTHER" id="PTHR30595:SF6">
    <property type="entry name" value="SCHLAFEN ALBA-2 DOMAIN-CONTAINING PROTEIN"/>
    <property type="match status" value="1"/>
</dbReference>
<evidence type="ECO:0000256" key="2">
    <source>
        <dbReference type="ARBA" id="ARBA00023163"/>
    </source>
</evidence>
<evidence type="ECO:0000256" key="1">
    <source>
        <dbReference type="ARBA" id="ARBA00023015"/>
    </source>
</evidence>
<dbReference type="EMBL" id="BK014950">
    <property type="protein sequence ID" value="DAD84000.1"/>
    <property type="molecule type" value="Genomic_DNA"/>
</dbReference>
<dbReference type="GO" id="GO:0003700">
    <property type="term" value="F:DNA-binding transcription factor activity"/>
    <property type="evidence" value="ECO:0007669"/>
    <property type="project" value="InterPro"/>
</dbReference>
<keyword evidence="1" id="KW-0805">Transcription regulation</keyword>
<dbReference type="Pfam" id="PF13749">
    <property type="entry name" value="HATPase_c_4"/>
    <property type="match status" value="1"/>
</dbReference>
<reference evidence="4" key="1">
    <citation type="journal article" date="2021" name="Proc. Natl. Acad. Sci. U.S.A.">
        <title>A Catalog of Tens of Thousands of Viruses from Human Metagenomes Reveals Hidden Associations with Chronic Diseases.</title>
        <authorList>
            <person name="Tisza M.J."/>
            <person name="Buck C.B."/>
        </authorList>
    </citation>
    <scope>NUCLEOTIDE SEQUENCE</scope>
    <source>
        <strain evidence="4">Ct3Sw5</strain>
    </source>
</reference>
<protein>
    <submittedName>
        <fullName evidence="4">Putative transcriptional regulator</fullName>
    </submittedName>
</protein>
<dbReference type="PANTHER" id="PTHR30595">
    <property type="entry name" value="GLPR-RELATED TRANSCRIPTIONAL REPRESSOR"/>
    <property type="match status" value="1"/>
</dbReference>
<keyword evidence="2" id="KW-0804">Transcription</keyword>
<dbReference type="Pfam" id="PF04326">
    <property type="entry name" value="SLFN_AlbA_2"/>
    <property type="match status" value="1"/>
</dbReference>
<evidence type="ECO:0000313" key="4">
    <source>
        <dbReference type="EMBL" id="DAD84000.1"/>
    </source>
</evidence>
<dbReference type="InterPro" id="IPR036388">
    <property type="entry name" value="WH-like_DNA-bd_sf"/>
</dbReference>
<dbReference type="InterPro" id="IPR001034">
    <property type="entry name" value="DeoR_HTH"/>
</dbReference>
<name>A0A8S5MP26_9CAUD</name>
<dbReference type="Gene3D" id="3.30.565.60">
    <property type="match status" value="1"/>
</dbReference>
<feature type="domain" description="HTH deoR-type" evidence="3">
    <location>
        <begin position="396"/>
        <end position="451"/>
    </location>
</feature>
<organism evidence="4">
    <name type="scientific">Myoviridae sp. ct3Sw5</name>
    <dbReference type="NCBI Taxonomy" id="2826609"/>
    <lineage>
        <taxon>Viruses</taxon>
        <taxon>Duplodnaviria</taxon>
        <taxon>Heunggongvirae</taxon>
        <taxon>Uroviricota</taxon>
        <taxon>Caudoviricetes</taxon>
    </lineage>
</organism>
<proteinExistence type="predicted"/>
<sequence>MSKIKPKECQDVEFKRIWKDEYLKWICGFANAQGAVMYFGVDDDHEVCGLKESKKLLEDIPNKVVNYMGLVVDVNLYEQDGFDYIELVVEPSNVAISYKGKYYYRSGSTMQELNGISLQQFLLKKMGRSWDDITNERATLDDIDRKAIDYFLKKGIEAQRIPESERDASTKDVIESLGLLDDNNNLKNAAILLFGKKPQRFFPSVVFKIGRFGKDEADLMFQDVIEGNIIQMADSVMEALQAKYLVSPVRFEGMQRYETLEIPKEAMREILYNAIAHKDYTGSDIQMHVYNDYIEIWNDGELPGGYDEAVLYGKHSSKPRNRNIANTMFKAGFIDTWGRGFRKIREGFEKAGIPMPKVENFCGGVRVTIGRTKFMQMTNVASDVVSDVVSLSQVQLTDRQHKIVNLIKENSFISAQEMSVALSVVHRTIQRDLSAMQKMGILVREGNTSAGHWVIIHK</sequence>
<evidence type="ECO:0000259" key="3">
    <source>
        <dbReference type="PROSITE" id="PS51000"/>
    </source>
</evidence>
<dbReference type="Gene3D" id="3.30.950.30">
    <property type="entry name" value="Schlafen, AAA domain"/>
    <property type="match status" value="1"/>
</dbReference>
<dbReference type="InterPro" id="IPR038475">
    <property type="entry name" value="RecG_C_sf"/>
</dbReference>
<dbReference type="InterPro" id="IPR036390">
    <property type="entry name" value="WH_DNA-bd_sf"/>
</dbReference>
<dbReference type="Gene3D" id="1.10.10.10">
    <property type="entry name" value="Winged helix-like DNA-binding domain superfamily/Winged helix DNA-binding domain"/>
    <property type="match status" value="1"/>
</dbReference>
<accession>A0A8S5MP26</accession>
<dbReference type="PROSITE" id="PS51000">
    <property type="entry name" value="HTH_DEOR_2"/>
    <property type="match status" value="1"/>
</dbReference>